<sequence>MVEEEEEEEEEECFCLHASVAGSGAAHGTIKDVRTDFNGRCWSQLPLRSYTQGHRQELLQLLREEEEDK</sequence>
<dbReference type="Proteomes" id="UP000314294">
    <property type="component" value="Unassembled WGS sequence"/>
</dbReference>
<protein>
    <submittedName>
        <fullName evidence="1">Uncharacterized protein</fullName>
    </submittedName>
</protein>
<comment type="caution">
    <text evidence="1">The sequence shown here is derived from an EMBL/GenBank/DDBJ whole genome shotgun (WGS) entry which is preliminary data.</text>
</comment>
<proteinExistence type="predicted"/>
<accession>A0A4Z2HMQ2</accession>
<gene>
    <name evidence="1" type="ORF">EYF80_022656</name>
</gene>
<evidence type="ECO:0000313" key="1">
    <source>
        <dbReference type="EMBL" id="TNN67126.1"/>
    </source>
</evidence>
<keyword evidence="2" id="KW-1185">Reference proteome</keyword>
<evidence type="ECO:0000313" key="2">
    <source>
        <dbReference type="Proteomes" id="UP000314294"/>
    </source>
</evidence>
<dbReference type="EMBL" id="SRLO01000209">
    <property type="protein sequence ID" value="TNN67126.1"/>
    <property type="molecule type" value="Genomic_DNA"/>
</dbReference>
<reference evidence="1 2" key="1">
    <citation type="submission" date="2019-03" db="EMBL/GenBank/DDBJ databases">
        <title>First draft genome of Liparis tanakae, snailfish: a comprehensive survey of snailfish specific genes.</title>
        <authorList>
            <person name="Kim W."/>
            <person name="Song I."/>
            <person name="Jeong J.-H."/>
            <person name="Kim D."/>
            <person name="Kim S."/>
            <person name="Ryu S."/>
            <person name="Song J.Y."/>
            <person name="Lee S.K."/>
        </authorList>
    </citation>
    <scope>NUCLEOTIDE SEQUENCE [LARGE SCALE GENOMIC DNA]</scope>
    <source>
        <tissue evidence="1">Muscle</tissue>
    </source>
</reference>
<dbReference type="AlphaFoldDB" id="A0A4Z2HMQ2"/>
<organism evidence="1 2">
    <name type="scientific">Liparis tanakae</name>
    <name type="common">Tanaka's snailfish</name>
    <dbReference type="NCBI Taxonomy" id="230148"/>
    <lineage>
        <taxon>Eukaryota</taxon>
        <taxon>Metazoa</taxon>
        <taxon>Chordata</taxon>
        <taxon>Craniata</taxon>
        <taxon>Vertebrata</taxon>
        <taxon>Euteleostomi</taxon>
        <taxon>Actinopterygii</taxon>
        <taxon>Neopterygii</taxon>
        <taxon>Teleostei</taxon>
        <taxon>Neoteleostei</taxon>
        <taxon>Acanthomorphata</taxon>
        <taxon>Eupercaria</taxon>
        <taxon>Perciformes</taxon>
        <taxon>Cottioidei</taxon>
        <taxon>Cottales</taxon>
        <taxon>Liparidae</taxon>
        <taxon>Liparis</taxon>
    </lineage>
</organism>
<name>A0A4Z2HMQ2_9TELE</name>